<dbReference type="EC" id="2.7.11.1" evidence="1"/>
<evidence type="ECO:0000256" key="7">
    <source>
        <dbReference type="ARBA" id="ARBA00022840"/>
    </source>
</evidence>
<dbReference type="Proteomes" id="UP001230426">
    <property type="component" value="Unassembled WGS sequence"/>
</dbReference>
<evidence type="ECO:0000256" key="1">
    <source>
        <dbReference type="ARBA" id="ARBA00012513"/>
    </source>
</evidence>
<evidence type="ECO:0000313" key="10">
    <source>
        <dbReference type="EMBL" id="MDP9867936.1"/>
    </source>
</evidence>
<dbReference type="RefSeq" id="WP_306870151.1">
    <property type="nucleotide sequence ID" value="NZ_JAUSRB010000002.1"/>
</dbReference>
<dbReference type="PANTHER" id="PTHR43289:SF6">
    <property type="entry name" value="SERINE_THREONINE-PROTEIN KINASE NEKL-3"/>
    <property type="match status" value="1"/>
</dbReference>
<sequence>MTRPATITLKLVKGKLARTEYVFDERTTCVLGRADDCAPRLPDDADHRTVSRHHCLLDINPPDARIRDFGSLNGTYVNGEKIGQRAAHQTPEEAAALPFPEHDLSDGDEIRIGETVFRVGVQPAAGGVQRTLELPRCKVCDREVGSEVGARSGEYVCAACQARPAAVAAMLLKLAYAGRRDLSSIAGYTILRELGRGGMGAVFLARHQGTGEEVALKVMLPKVGDFGLAKAFDQAGLSGLTRTGTAAGKPWYMPRQQVINFRNAAPAVDVWTLAACLYHALTARYPRDFPAGRDPWQVVLQSPPVPIRRRNPEVPAALAAIIDKALQEKPAIGYQSAAELHDALRTMTP</sequence>
<keyword evidence="2" id="KW-0723">Serine/threonine-protein kinase</keyword>
<evidence type="ECO:0000256" key="5">
    <source>
        <dbReference type="ARBA" id="ARBA00022741"/>
    </source>
</evidence>
<dbReference type="SMART" id="SM00220">
    <property type="entry name" value="S_TKc"/>
    <property type="match status" value="1"/>
</dbReference>
<dbReference type="PROSITE" id="PS00107">
    <property type="entry name" value="PROTEIN_KINASE_ATP"/>
    <property type="match status" value="1"/>
</dbReference>
<evidence type="ECO:0000256" key="8">
    <source>
        <dbReference type="PROSITE-ProRule" id="PRU10141"/>
    </source>
</evidence>
<feature type="binding site" evidence="8">
    <location>
        <position position="217"/>
    </location>
    <ligand>
        <name>ATP</name>
        <dbReference type="ChEBI" id="CHEBI:30616"/>
    </ligand>
</feature>
<dbReference type="InterPro" id="IPR000719">
    <property type="entry name" value="Prot_kinase_dom"/>
</dbReference>
<feature type="domain" description="FHA" evidence="9">
    <location>
        <begin position="29"/>
        <end position="82"/>
    </location>
</feature>
<comment type="caution">
    <text evidence="10">The sequence shown here is derived from an EMBL/GenBank/DDBJ whole genome shotgun (WGS) entry which is preliminary data.</text>
</comment>
<dbReference type="InterPro" id="IPR017441">
    <property type="entry name" value="Protein_kinase_ATP_BS"/>
</dbReference>
<dbReference type="InterPro" id="IPR008984">
    <property type="entry name" value="SMAD_FHA_dom_sf"/>
</dbReference>
<dbReference type="Gene3D" id="1.10.510.10">
    <property type="entry name" value="Transferase(Phosphotransferase) domain 1"/>
    <property type="match status" value="2"/>
</dbReference>
<reference evidence="10 11" key="1">
    <citation type="submission" date="2023-07" db="EMBL/GenBank/DDBJ databases">
        <title>Sequencing the genomes of 1000 actinobacteria strains.</title>
        <authorList>
            <person name="Klenk H.-P."/>
        </authorList>
    </citation>
    <scope>NUCLEOTIDE SEQUENCE [LARGE SCALE GENOMIC DNA]</scope>
    <source>
        <strain evidence="10 11">DSM 44109</strain>
    </source>
</reference>
<keyword evidence="7 8" id="KW-0067">ATP-binding</keyword>
<evidence type="ECO:0000256" key="3">
    <source>
        <dbReference type="ARBA" id="ARBA00022553"/>
    </source>
</evidence>
<name>A0ABT9RGF8_9ACTN</name>
<accession>A0ABT9RGF8</accession>
<dbReference type="SUPFAM" id="SSF56112">
    <property type="entry name" value="Protein kinase-like (PK-like)"/>
    <property type="match status" value="1"/>
</dbReference>
<keyword evidence="6" id="KW-0418">Kinase</keyword>
<keyword evidence="11" id="KW-1185">Reference proteome</keyword>
<dbReference type="PROSITE" id="PS50006">
    <property type="entry name" value="FHA_DOMAIN"/>
    <property type="match status" value="1"/>
</dbReference>
<dbReference type="InterPro" id="IPR000253">
    <property type="entry name" value="FHA_dom"/>
</dbReference>
<evidence type="ECO:0000259" key="9">
    <source>
        <dbReference type="PROSITE" id="PS50006"/>
    </source>
</evidence>
<dbReference type="SUPFAM" id="SSF49879">
    <property type="entry name" value="SMAD/FHA domain"/>
    <property type="match status" value="1"/>
</dbReference>
<protein>
    <recommendedName>
        <fullName evidence="1">non-specific serine/threonine protein kinase</fullName>
        <ecNumber evidence="1">2.7.11.1</ecNumber>
    </recommendedName>
</protein>
<evidence type="ECO:0000256" key="4">
    <source>
        <dbReference type="ARBA" id="ARBA00022679"/>
    </source>
</evidence>
<dbReference type="Pfam" id="PF00498">
    <property type="entry name" value="FHA"/>
    <property type="match status" value="1"/>
</dbReference>
<organism evidence="10 11">
    <name type="scientific">Streptosporangium brasiliense</name>
    <dbReference type="NCBI Taxonomy" id="47480"/>
    <lineage>
        <taxon>Bacteria</taxon>
        <taxon>Bacillati</taxon>
        <taxon>Actinomycetota</taxon>
        <taxon>Actinomycetes</taxon>
        <taxon>Streptosporangiales</taxon>
        <taxon>Streptosporangiaceae</taxon>
        <taxon>Streptosporangium</taxon>
    </lineage>
</organism>
<evidence type="ECO:0000256" key="2">
    <source>
        <dbReference type="ARBA" id="ARBA00022527"/>
    </source>
</evidence>
<keyword evidence="4" id="KW-0808">Transferase</keyword>
<dbReference type="EMBL" id="JAUSRB010000002">
    <property type="protein sequence ID" value="MDP9867936.1"/>
    <property type="molecule type" value="Genomic_DNA"/>
</dbReference>
<dbReference type="InterPro" id="IPR011009">
    <property type="entry name" value="Kinase-like_dom_sf"/>
</dbReference>
<evidence type="ECO:0000313" key="11">
    <source>
        <dbReference type="Proteomes" id="UP001230426"/>
    </source>
</evidence>
<gene>
    <name evidence="10" type="ORF">J2S55_007202</name>
</gene>
<dbReference type="PANTHER" id="PTHR43289">
    <property type="entry name" value="MITOGEN-ACTIVATED PROTEIN KINASE KINASE KINASE 20-RELATED"/>
    <property type="match status" value="1"/>
</dbReference>
<keyword evidence="5 8" id="KW-0547">Nucleotide-binding</keyword>
<proteinExistence type="predicted"/>
<dbReference type="Gene3D" id="2.60.200.20">
    <property type="match status" value="1"/>
</dbReference>
<evidence type="ECO:0000256" key="6">
    <source>
        <dbReference type="ARBA" id="ARBA00022777"/>
    </source>
</evidence>
<dbReference type="SMART" id="SM00240">
    <property type="entry name" value="FHA"/>
    <property type="match status" value="1"/>
</dbReference>
<keyword evidence="3" id="KW-0597">Phosphoprotein</keyword>